<dbReference type="Proteomes" id="UP001148838">
    <property type="component" value="Unassembled WGS sequence"/>
</dbReference>
<protein>
    <submittedName>
        <fullName evidence="1">Uncharacterized protein</fullName>
    </submittedName>
</protein>
<evidence type="ECO:0000313" key="1">
    <source>
        <dbReference type="EMBL" id="KAJ4430975.1"/>
    </source>
</evidence>
<organism evidence="1 2">
    <name type="scientific">Periplaneta americana</name>
    <name type="common">American cockroach</name>
    <name type="synonym">Blatta americana</name>
    <dbReference type="NCBI Taxonomy" id="6978"/>
    <lineage>
        <taxon>Eukaryota</taxon>
        <taxon>Metazoa</taxon>
        <taxon>Ecdysozoa</taxon>
        <taxon>Arthropoda</taxon>
        <taxon>Hexapoda</taxon>
        <taxon>Insecta</taxon>
        <taxon>Pterygota</taxon>
        <taxon>Neoptera</taxon>
        <taxon>Polyneoptera</taxon>
        <taxon>Dictyoptera</taxon>
        <taxon>Blattodea</taxon>
        <taxon>Blattoidea</taxon>
        <taxon>Blattidae</taxon>
        <taxon>Blattinae</taxon>
        <taxon>Periplaneta</taxon>
    </lineage>
</organism>
<proteinExistence type="predicted"/>
<sequence>MRINCLHSHASSSVRRQPAFGECNVMMTKWRLDRMILMPNVGKRKNLEKTPTATLFASPIVSLRVLQMKTPNPDRKSNPDRLRDSIPIQLQQELQKGYYDRPYLNDDDYDGEDDKILRIYKHGIEFTGMGHRGPALRPVMIYCANAQARHIPNPTPADYTKIRCEQTDYLFLTARRRERREVIGVVGRAPEAFENKILRKIFGAKRHEVTGEWRKLHNAELHALYSSPDIIRNIKFRGLKWAGHIVRMGESRNAYRVLVGRPAGKRPLGRSRRRWEDNIKMDLREPNSCQDACLHPLTGGGVLSTAVPEFPAFRNIPARIHSLRALPRALRHLGRAVGVDPVLLVHIGGMNLERGRVGEDEGSHAAGGLEPRPQENRLYTYRSCLQRKKWTATIQLGAPTLHQHDPGNSQTAGLVGQAPCDIDEDGRIHYQEDGTSPHYRFEVHELLRRCFPGRWIGRAGPTA</sequence>
<comment type="caution">
    <text evidence="1">The sequence shown here is derived from an EMBL/GenBank/DDBJ whole genome shotgun (WGS) entry which is preliminary data.</text>
</comment>
<accession>A0ABQ8SAG5</accession>
<evidence type="ECO:0000313" key="2">
    <source>
        <dbReference type="Proteomes" id="UP001148838"/>
    </source>
</evidence>
<keyword evidence="2" id="KW-1185">Reference proteome</keyword>
<name>A0ABQ8SAG5_PERAM</name>
<dbReference type="EMBL" id="JAJSOF020000031">
    <property type="protein sequence ID" value="KAJ4430975.1"/>
    <property type="molecule type" value="Genomic_DNA"/>
</dbReference>
<gene>
    <name evidence="1" type="ORF">ANN_19568</name>
</gene>
<reference evidence="1 2" key="1">
    <citation type="journal article" date="2022" name="Allergy">
        <title>Genome assembly and annotation of Periplaneta americana reveal a comprehensive cockroach allergen profile.</title>
        <authorList>
            <person name="Wang L."/>
            <person name="Xiong Q."/>
            <person name="Saelim N."/>
            <person name="Wang L."/>
            <person name="Nong W."/>
            <person name="Wan A.T."/>
            <person name="Shi M."/>
            <person name="Liu X."/>
            <person name="Cao Q."/>
            <person name="Hui J.H.L."/>
            <person name="Sookrung N."/>
            <person name="Leung T.F."/>
            <person name="Tungtrongchitr A."/>
            <person name="Tsui S.K.W."/>
        </authorList>
    </citation>
    <scope>NUCLEOTIDE SEQUENCE [LARGE SCALE GENOMIC DNA]</scope>
    <source>
        <strain evidence="1">PWHHKU_190912</strain>
    </source>
</reference>